<dbReference type="AlphaFoldDB" id="A0A5N5TED8"/>
<dbReference type="OrthoDB" id="47375at2759"/>
<dbReference type="GO" id="GO:0050211">
    <property type="term" value="F:procollagen galactosyltransferase activity"/>
    <property type="evidence" value="ECO:0007669"/>
    <property type="project" value="TreeGrafter"/>
</dbReference>
<keyword evidence="6" id="KW-1185">Reference proteome</keyword>
<protein>
    <submittedName>
        <fullName evidence="5">Glycosyltransferase 25 family member</fullName>
    </submittedName>
</protein>
<feature type="domain" description="Glycosyl transferase family 25" evidence="4">
    <location>
        <begin position="334"/>
        <end position="516"/>
    </location>
</feature>
<comment type="caution">
    <text evidence="5">The sequence shown here is derived from an EMBL/GenBank/DDBJ whole genome shotgun (WGS) entry which is preliminary data.</text>
</comment>
<dbReference type="InterPro" id="IPR050757">
    <property type="entry name" value="Collagen_mod_GT25"/>
</dbReference>
<evidence type="ECO:0000259" key="4">
    <source>
        <dbReference type="Pfam" id="PF01755"/>
    </source>
</evidence>
<dbReference type="SUPFAM" id="SSF53448">
    <property type="entry name" value="Nucleotide-diphospho-sugar transferases"/>
    <property type="match status" value="1"/>
</dbReference>
<evidence type="ECO:0000313" key="6">
    <source>
        <dbReference type="Proteomes" id="UP000326759"/>
    </source>
</evidence>
<dbReference type="Gene3D" id="3.90.550.10">
    <property type="entry name" value="Spore Coat Polysaccharide Biosynthesis Protein SpsA, Chain A"/>
    <property type="match status" value="1"/>
</dbReference>
<dbReference type="PANTHER" id="PTHR10730">
    <property type="entry name" value="PROCOLLAGEN-LYSINE,2-OXOGLUTARATE 5-DIOXYGENASE/GLYCOSYLTRANSFERASE 25 FAMILY MEMBER"/>
    <property type="match status" value="1"/>
</dbReference>
<evidence type="ECO:0000256" key="1">
    <source>
        <dbReference type="ARBA" id="ARBA00006721"/>
    </source>
</evidence>
<sequence>MTLQTTAVANVVLLPIADFKYNLDYTVVSKKQQRYSKKPKSVLAVILARNKEHTLPYFLTLFSQLNYPKERISLFIRSDHNTDRTTEVIKEWLNIIKKNYHSIDVKLSNGPPYKYPDEEAPTNWTDTRFEHIINLKEEAFHKARKMWADYILFIDSDVLITERNMLSNLIEEKKPIIAPMLNSLGTYSNYWCGMTENYWYERTDDYLPILDRKVKGCFPVPMIHSCVLVDLTLSISDKLSYNSRKFPNYKGPKDDIITFAVGAKELDVDLYICNDIKYGYIPSPLNEEDKLSKDFQLLSDLKLEILIDYPPLKVSKELVKFVSPLPPKTKLGFDNIYLINLKRRPDRKERMLWTLDELGIEVEVLEAVDGKQLNASYLETIDVKQLVNYKDPWSKRDMTYGEIGCFLSHYNIWRDMVEKNYRKVVIFEDDIRFEPFFKDKLSYMMKQMKDLGLKWDLVYLGRKKLKDSDEPWVKGSNIVVHVDYSYWTLCYIITLDGAKKLLDAEPLSKLVPVDEYIPIMFDKHPEADWKAHFEGRTLNAFSAAPLMVFPTHYTGEEGYISDTEESSLIDENLMPEREKNLPMGPPTFQVKSLVVDIGVGDLKDEL</sequence>
<dbReference type="CDD" id="cd06532">
    <property type="entry name" value="Glyco_transf_25"/>
    <property type="match status" value="1"/>
</dbReference>
<dbReference type="PANTHER" id="PTHR10730:SF53">
    <property type="entry name" value="GLYCOSYLTRANSFERASE 25 FAMILY MEMBER"/>
    <property type="match status" value="1"/>
</dbReference>
<dbReference type="EMBL" id="SEYY01002775">
    <property type="protein sequence ID" value="KAB7504597.1"/>
    <property type="molecule type" value="Genomic_DNA"/>
</dbReference>
<dbReference type="Pfam" id="PF03452">
    <property type="entry name" value="Anp1"/>
    <property type="match status" value="1"/>
</dbReference>
<comment type="similarity">
    <text evidence="1">Belongs to the glycosyltransferase 25 family.</text>
</comment>
<evidence type="ECO:0000313" key="5">
    <source>
        <dbReference type="EMBL" id="KAB7504597.1"/>
    </source>
</evidence>
<accession>A0A5N5TED8</accession>
<proteinExistence type="inferred from homology"/>
<dbReference type="InterPro" id="IPR002654">
    <property type="entry name" value="Glyco_trans_25"/>
</dbReference>
<dbReference type="InterPro" id="IPR029044">
    <property type="entry name" value="Nucleotide-diphossugar_trans"/>
</dbReference>
<name>A0A5N5TED8_9CRUS</name>
<evidence type="ECO:0000256" key="2">
    <source>
        <dbReference type="ARBA" id="ARBA00022676"/>
    </source>
</evidence>
<reference evidence="5 6" key="1">
    <citation type="journal article" date="2019" name="PLoS Biol.">
        <title>Sex chromosomes control vertical transmission of feminizing Wolbachia symbionts in an isopod.</title>
        <authorList>
            <person name="Becking T."/>
            <person name="Chebbi M.A."/>
            <person name="Giraud I."/>
            <person name="Moumen B."/>
            <person name="Laverre T."/>
            <person name="Caubet Y."/>
            <person name="Peccoud J."/>
            <person name="Gilbert C."/>
            <person name="Cordaux R."/>
        </authorList>
    </citation>
    <scope>NUCLEOTIDE SEQUENCE [LARGE SCALE GENOMIC DNA]</scope>
    <source>
        <strain evidence="5">ANa2</strain>
        <tissue evidence="5">Whole body excluding digestive tract and cuticle</tissue>
    </source>
</reference>
<keyword evidence="3 5" id="KW-0808">Transferase</keyword>
<dbReference type="Proteomes" id="UP000326759">
    <property type="component" value="Unassembled WGS sequence"/>
</dbReference>
<dbReference type="Pfam" id="PF01755">
    <property type="entry name" value="Glyco_transf_25"/>
    <property type="match status" value="1"/>
</dbReference>
<gene>
    <name evidence="5" type="ORF">Anas_07760</name>
</gene>
<keyword evidence="2" id="KW-0328">Glycosyltransferase</keyword>
<evidence type="ECO:0000256" key="3">
    <source>
        <dbReference type="ARBA" id="ARBA00022679"/>
    </source>
</evidence>
<organism evidence="5 6">
    <name type="scientific">Armadillidium nasatum</name>
    <dbReference type="NCBI Taxonomy" id="96803"/>
    <lineage>
        <taxon>Eukaryota</taxon>
        <taxon>Metazoa</taxon>
        <taxon>Ecdysozoa</taxon>
        <taxon>Arthropoda</taxon>
        <taxon>Crustacea</taxon>
        <taxon>Multicrustacea</taxon>
        <taxon>Malacostraca</taxon>
        <taxon>Eumalacostraca</taxon>
        <taxon>Peracarida</taxon>
        <taxon>Isopoda</taxon>
        <taxon>Oniscidea</taxon>
        <taxon>Crinocheta</taxon>
        <taxon>Armadillidiidae</taxon>
        <taxon>Armadillidium</taxon>
    </lineage>
</organism>